<keyword evidence="1" id="KW-0851">Voltage-gated channel</keyword>
<gene>
    <name evidence="4" type="ORF">OKIOD_LOCUS595</name>
</gene>
<dbReference type="InterPro" id="IPR016449">
    <property type="entry name" value="K_chnl_inward-rec_Kir"/>
</dbReference>
<dbReference type="InterPro" id="IPR040445">
    <property type="entry name" value="Kir_TM"/>
</dbReference>
<comment type="similarity">
    <text evidence="1">Belongs to the inward rectifier-type potassium channel (TC 1.A.2.1) family.</text>
</comment>
<keyword evidence="1" id="KW-0406">Ion transport</keyword>
<evidence type="ECO:0000256" key="2">
    <source>
        <dbReference type="SAM" id="Phobius"/>
    </source>
</evidence>
<name>A0ABN7RPP8_OIKDI</name>
<keyword evidence="5" id="KW-1185">Reference proteome</keyword>
<dbReference type="Proteomes" id="UP001158576">
    <property type="component" value="Chromosome PAR"/>
</dbReference>
<reference evidence="4 5" key="1">
    <citation type="submission" date="2021-04" db="EMBL/GenBank/DDBJ databases">
        <authorList>
            <person name="Bliznina A."/>
        </authorList>
    </citation>
    <scope>NUCLEOTIDE SEQUENCE [LARGE SCALE GENOMIC DNA]</scope>
</reference>
<feature type="transmembrane region" description="Helical" evidence="2">
    <location>
        <begin position="269"/>
        <end position="293"/>
    </location>
</feature>
<dbReference type="Gene3D" id="1.10.287.70">
    <property type="match status" value="1"/>
</dbReference>
<keyword evidence="1" id="KW-0633">Potassium transport</keyword>
<dbReference type="SUPFAM" id="SSF81324">
    <property type="entry name" value="Voltage-gated potassium channels"/>
    <property type="match status" value="1"/>
</dbReference>
<sequence>MSTEEKRRASLTSLSDTRKKKIRPLTNILLCQVDGGDAAIPFADDPPISTKSSVRLAPSAYESSEVISNPHLTSAIEVDSATLIDIPPQSPTARTSPSHASYSENVLPTKCKLNDVSSEHEEKELSKNMETVVQLDETVVKGVSPPPLDPTGTTVEPIVEEPTPTYEPVVNHVQPPSPPRQRLPKFISATDQLRLESQLSTNQISNSTLPLSNGEKRLSNIECSEKRRQTRFVTKKGQCNVKHGNVEGKYRYFSDLFTTLVDLKWRWNLLIFCSCYVLSWFFFACIWFSIALIHNDIQPLMPSIPQSNYQDYPAFENVSFAECQTSIDQFNQGKGQTIQPPKNGRSS</sequence>
<dbReference type="EMBL" id="OU015568">
    <property type="protein sequence ID" value="CAG5078624.1"/>
    <property type="molecule type" value="Genomic_DNA"/>
</dbReference>
<keyword evidence="2" id="KW-0472">Membrane</keyword>
<evidence type="ECO:0000259" key="3">
    <source>
        <dbReference type="Pfam" id="PF01007"/>
    </source>
</evidence>
<organism evidence="4 5">
    <name type="scientific">Oikopleura dioica</name>
    <name type="common">Tunicate</name>
    <dbReference type="NCBI Taxonomy" id="34765"/>
    <lineage>
        <taxon>Eukaryota</taxon>
        <taxon>Metazoa</taxon>
        <taxon>Chordata</taxon>
        <taxon>Tunicata</taxon>
        <taxon>Appendicularia</taxon>
        <taxon>Copelata</taxon>
        <taxon>Oikopleuridae</taxon>
        <taxon>Oikopleura</taxon>
    </lineage>
</organism>
<dbReference type="Pfam" id="PF01007">
    <property type="entry name" value="IRK"/>
    <property type="match status" value="1"/>
</dbReference>
<keyword evidence="1" id="KW-0407">Ion channel</keyword>
<evidence type="ECO:0000313" key="5">
    <source>
        <dbReference type="Proteomes" id="UP001158576"/>
    </source>
</evidence>
<accession>A0ABN7RPP8</accession>
<keyword evidence="2" id="KW-1133">Transmembrane helix</keyword>
<protein>
    <submittedName>
        <fullName evidence="4">Oidioi.mRNA.OKI2018_I69.PAR.g9037.t1.cds</fullName>
    </submittedName>
</protein>
<dbReference type="PANTHER" id="PTHR11767:SF111">
    <property type="entry name" value="INWARD RECTIFIER POTASSIUM CHANNEL 2-LIKE"/>
    <property type="match status" value="1"/>
</dbReference>
<dbReference type="PANTHER" id="PTHR11767">
    <property type="entry name" value="INWARD RECTIFIER POTASSIUM CHANNEL"/>
    <property type="match status" value="1"/>
</dbReference>
<comment type="subcellular location">
    <subcellularLocation>
        <location evidence="1">Membrane</location>
        <topology evidence="1">Multi-pass membrane protein</topology>
    </subcellularLocation>
</comment>
<proteinExistence type="inferred from homology"/>
<evidence type="ECO:0000313" key="4">
    <source>
        <dbReference type="EMBL" id="CAG5078624.1"/>
    </source>
</evidence>
<keyword evidence="1" id="KW-0630">Potassium</keyword>
<keyword evidence="1 2" id="KW-0812">Transmembrane</keyword>
<evidence type="ECO:0000256" key="1">
    <source>
        <dbReference type="RuleBase" id="RU003822"/>
    </source>
</evidence>
<feature type="domain" description="Potassium channel inwardly rectifying transmembrane" evidence="3">
    <location>
        <begin position="233"/>
        <end position="305"/>
    </location>
</feature>
<keyword evidence="1" id="KW-0813">Transport</keyword>